<evidence type="ECO:0000313" key="1">
    <source>
        <dbReference type="EMBL" id="MPC50498.1"/>
    </source>
</evidence>
<sequence>MEVPGHGACIPCCGRAEGVEEGTHSASRKKVLVTSRLCGIRPCVCRLNLAGAVSDHLPVISLYVVVHSCPALACWRRTAG</sequence>
<accession>A0A5B7G050</accession>
<dbReference type="Proteomes" id="UP000324222">
    <property type="component" value="Unassembled WGS sequence"/>
</dbReference>
<keyword evidence="2" id="KW-1185">Reference proteome</keyword>
<reference evidence="1 2" key="1">
    <citation type="submission" date="2019-05" db="EMBL/GenBank/DDBJ databases">
        <title>Another draft genome of Portunus trituberculatus and its Hox gene families provides insights of decapod evolution.</title>
        <authorList>
            <person name="Jeong J.-H."/>
            <person name="Song I."/>
            <person name="Kim S."/>
            <person name="Choi T."/>
            <person name="Kim D."/>
            <person name="Ryu S."/>
            <person name="Kim W."/>
        </authorList>
    </citation>
    <scope>NUCLEOTIDE SEQUENCE [LARGE SCALE GENOMIC DNA]</scope>
    <source>
        <tissue evidence="1">Muscle</tissue>
    </source>
</reference>
<organism evidence="1 2">
    <name type="scientific">Portunus trituberculatus</name>
    <name type="common">Swimming crab</name>
    <name type="synonym">Neptunus trituberculatus</name>
    <dbReference type="NCBI Taxonomy" id="210409"/>
    <lineage>
        <taxon>Eukaryota</taxon>
        <taxon>Metazoa</taxon>
        <taxon>Ecdysozoa</taxon>
        <taxon>Arthropoda</taxon>
        <taxon>Crustacea</taxon>
        <taxon>Multicrustacea</taxon>
        <taxon>Malacostraca</taxon>
        <taxon>Eumalacostraca</taxon>
        <taxon>Eucarida</taxon>
        <taxon>Decapoda</taxon>
        <taxon>Pleocyemata</taxon>
        <taxon>Brachyura</taxon>
        <taxon>Eubrachyura</taxon>
        <taxon>Portunoidea</taxon>
        <taxon>Portunidae</taxon>
        <taxon>Portuninae</taxon>
        <taxon>Portunus</taxon>
    </lineage>
</organism>
<comment type="caution">
    <text evidence="1">The sequence shown here is derived from an EMBL/GenBank/DDBJ whole genome shotgun (WGS) entry which is preliminary data.</text>
</comment>
<proteinExistence type="predicted"/>
<protein>
    <submittedName>
        <fullName evidence="1">Uncharacterized protein</fullName>
    </submittedName>
</protein>
<dbReference type="AlphaFoldDB" id="A0A5B7G050"/>
<dbReference type="EMBL" id="VSRR010009538">
    <property type="protein sequence ID" value="MPC50498.1"/>
    <property type="molecule type" value="Genomic_DNA"/>
</dbReference>
<name>A0A5B7G050_PORTR</name>
<gene>
    <name evidence="1" type="ORF">E2C01_044327</name>
</gene>
<evidence type="ECO:0000313" key="2">
    <source>
        <dbReference type="Proteomes" id="UP000324222"/>
    </source>
</evidence>